<evidence type="ECO:0000313" key="2">
    <source>
        <dbReference type="EMBL" id="EES11564.2"/>
    </source>
</evidence>
<dbReference type="HOGENOM" id="CLU_088770_0_0_1"/>
<organism evidence="2 3">
    <name type="scientific">Sorghum bicolor</name>
    <name type="common">Sorghum</name>
    <name type="synonym">Sorghum vulgare</name>
    <dbReference type="NCBI Taxonomy" id="4558"/>
    <lineage>
        <taxon>Eukaryota</taxon>
        <taxon>Viridiplantae</taxon>
        <taxon>Streptophyta</taxon>
        <taxon>Embryophyta</taxon>
        <taxon>Tracheophyta</taxon>
        <taxon>Spermatophyta</taxon>
        <taxon>Magnoliopsida</taxon>
        <taxon>Liliopsida</taxon>
        <taxon>Poales</taxon>
        <taxon>Poaceae</taxon>
        <taxon>PACMAD clade</taxon>
        <taxon>Panicoideae</taxon>
        <taxon>Andropogonodae</taxon>
        <taxon>Andropogoneae</taxon>
        <taxon>Sorghinae</taxon>
        <taxon>Sorghum</taxon>
    </lineage>
</organism>
<dbReference type="OrthoDB" id="649989at2759"/>
<feature type="compositionally biased region" description="Low complexity" evidence="1">
    <location>
        <begin position="122"/>
        <end position="131"/>
    </location>
</feature>
<protein>
    <submittedName>
        <fullName evidence="2">Uncharacterized protein</fullName>
    </submittedName>
</protein>
<dbReference type="Proteomes" id="UP000000768">
    <property type="component" value="Chromosome 6"/>
</dbReference>
<dbReference type="InParanoid" id="C5Y9G1"/>
<reference evidence="3" key="2">
    <citation type="journal article" date="2018" name="Plant J.">
        <title>The Sorghum bicolor reference genome: improved assembly, gene annotations, a transcriptome atlas, and signatures of genome organization.</title>
        <authorList>
            <person name="McCormick R.F."/>
            <person name="Truong S.K."/>
            <person name="Sreedasyam A."/>
            <person name="Jenkins J."/>
            <person name="Shu S."/>
            <person name="Sims D."/>
            <person name="Kennedy M."/>
            <person name="Amirebrahimi M."/>
            <person name="Weers B.D."/>
            <person name="McKinley B."/>
            <person name="Mattison A."/>
            <person name="Morishige D.T."/>
            <person name="Grimwood J."/>
            <person name="Schmutz J."/>
            <person name="Mullet J.E."/>
        </authorList>
    </citation>
    <scope>NUCLEOTIDE SEQUENCE [LARGE SCALE GENOMIC DNA]</scope>
    <source>
        <strain evidence="3">cv. BTx623</strain>
    </source>
</reference>
<gene>
    <name evidence="2" type="ORF">SORBI_3006G257550</name>
</gene>
<accession>C5Y9G1</accession>
<feature type="compositionally biased region" description="Polar residues" evidence="1">
    <location>
        <begin position="33"/>
        <end position="47"/>
    </location>
</feature>
<dbReference type="EMBL" id="CM000765">
    <property type="protein sequence ID" value="EES11564.2"/>
    <property type="molecule type" value="Genomic_DNA"/>
</dbReference>
<dbReference type="Gramene" id="EES11564">
    <property type="protein sequence ID" value="EES11564"/>
    <property type="gene ID" value="SORBI_3006G257550"/>
</dbReference>
<evidence type="ECO:0000313" key="3">
    <source>
        <dbReference type="Proteomes" id="UP000000768"/>
    </source>
</evidence>
<dbReference type="AlphaFoldDB" id="C5Y9G1"/>
<feature type="region of interest" description="Disordered" evidence="1">
    <location>
        <begin position="94"/>
        <end position="168"/>
    </location>
</feature>
<feature type="region of interest" description="Disordered" evidence="1">
    <location>
        <begin position="185"/>
        <end position="206"/>
    </location>
</feature>
<name>C5Y9G1_SORBI</name>
<sequence length="206" mass="22607">MTSEGQRRHAWTVGVDSSGGRNAAMHAGAEQSIGDSNSKTCGGSRSRTWPRLHATPSTTPAAWSGWVRCIVVPACRFACVLRFRRRWDAWPGRCSRQPERGLRTARGSSPLRHAALSPVRRVSPVASANSSGPPPPSGTGSPCSTCRHAHLPPRFQRPAPALLPNRNRNSCLHLRRSEDMYTKWRRVRSQTETARRRTGAEGSPIA</sequence>
<reference evidence="2 3" key="1">
    <citation type="journal article" date="2009" name="Nature">
        <title>The Sorghum bicolor genome and the diversification of grasses.</title>
        <authorList>
            <person name="Paterson A.H."/>
            <person name="Bowers J.E."/>
            <person name="Bruggmann R."/>
            <person name="Dubchak I."/>
            <person name="Grimwood J."/>
            <person name="Gundlach H."/>
            <person name="Haberer G."/>
            <person name="Hellsten U."/>
            <person name="Mitros T."/>
            <person name="Poliakov A."/>
            <person name="Schmutz J."/>
            <person name="Spannagl M."/>
            <person name="Tang H."/>
            <person name="Wang X."/>
            <person name="Wicker T."/>
            <person name="Bharti A.K."/>
            <person name="Chapman J."/>
            <person name="Feltus F.A."/>
            <person name="Gowik U."/>
            <person name="Grigoriev I.V."/>
            <person name="Lyons E."/>
            <person name="Maher C.A."/>
            <person name="Martis M."/>
            <person name="Narechania A."/>
            <person name="Otillar R.P."/>
            <person name="Penning B.W."/>
            <person name="Salamov A.A."/>
            <person name="Wang Y."/>
            <person name="Zhang L."/>
            <person name="Carpita N.C."/>
            <person name="Freeling M."/>
            <person name="Gingle A.R."/>
            <person name="Hash C.T."/>
            <person name="Keller B."/>
            <person name="Klein P."/>
            <person name="Kresovich S."/>
            <person name="McCann M.C."/>
            <person name="Ming R."/>
            <person name="Peterson D.G."/>
            <person name="Mehboob-ur-Rahman"/>
            <person name="Ware D."/>
            <person name="Westhoff P."/>
            <person name="Mayer K.F."/>
            <person name="Messing J."/>
            <person name="Rokhsar D.S."/>
        </authorList>
    </citation>
    <scope>NUCLEOTIDE SEQUENCE [LARGE SCALE GENOMIC DNA]</scope>
    <source>
        <strain evidence="3">cv. BTx623</strain>
    </source>
</reference>
<proteinExistence type="predicted"/>
<feature type="region of interest" description="Disordered" evidence="1">
    <location>
        <begin position="1"/>
        <end position="53"/>
    </location>
</feature>
<dbReference type="KEGG" id="sbi:8079603"/>
<evidence type="ECO:0000256" key="1">
    <source>
        <dbReference type="SAM" id="MobiDB-lite"/>
    </source>
</evidence>
<keyword evidence="3" id="KW-1185">Reference proteome</keyword>